<organism evidence="7 8">
    <name type="scientific">Adiantum capillus-veneris</name>
    <name type="common">Maidenhair fern</name>
    <dbReference type="NCBI Taxonomy" id="13818"/>
    <lineage>
        <taxon>Eukaryota</taxon>
        <taxon>Viridiplantae</taxon>
        <taxon>Streptophyta</taxon>
        <taxon>Embryophyta</taxon>
        <taxon>Tracheophyta</taxon>
        <taxon>Polypodiopsida</taxon>
        <taxon>Polypodiidae</taxon>
        <taxon>Polypodiales</taxon>
        <taxon>Pteridineae</taxon>
        <taxon>Pteridaceae</taxon>
        <taxon>Vittarioideae</taxon>
        <taxon>Adiantum</taxon>
    </lineage>
</organism>
<evidence type="ECO:0000259" key="6">
    <source>
        <dbReference type="PROSITE" id="PS50199"/>
    </source>
</evidence>
<dbReference type="GO" id="GO:0008270">
    <property type="term" value="F:zinc ion binding"/>
    <property type="evidence" value="ECO:0007669"/>
    <property type="project" value="UniProtKB-KW"/>
</dbReference>
<feature type="compositionally biased region" description="Basic and acidic residues" evidence="5">
    <location>
        <begin position="250"/>
        <end position="271"/>
    </location>
</feature>
<keyword evidence="3" id="KW-0862">Zinc</keyword>
<dbReference type="Pfam" id="PF00641">
    <property type="entry name" value="Zn_ribbon_RanBP"/>
    <property type="match status" value="3"/>
</dbReference>
<dbReference type="EMBL" id="JABFUD020000017">
    <property type="protein sequence ID" value="KAI5067407.1"/>
    <property type="molecule type" value="Genomic_DNA"/>
</dbReference>
<feature type="region of interest" description="Disordered" evidence="5">
    <location>
        <begin position="107"/>
        <end position="126"/>
    </location>
</feature>
<feature type="domain" description="RanBP2-type" evidence="6">
    <location>
        <begin position="219"/>
        <end position="250"/>
    </location>
</feature>
<protein>
    <recommendedName>
        <fullName evidence="6">RanBP2-type domain-containing protein</fullName>
    </recommendedName>
</protein>
<dbReference type="PROSITE" id="PS50199">
    <property type="entry name" value="ZF_RANBP2_2"/>
    <property type="match status" value="3"/>
</dbReference>
<comment type="caution">
    <text evidence="7">The sequence shown here is derived from an EMBL/GenBank/DDBJ whole genome shotgun (WGS) entry which is preliminary data.</text>
</comment>
<evidence type="ECO:0000256" key="3">
    <source>
        <dbReference type="ARBA" id="ARBA00022833"/>
    </source>
</evidence>
<gene>
    <name evidence="7" type="ORF">GOP47_0017935</name>
</gene>
<feature type="region of interest" description="Disordered" evidence="5">
    <location>
        <begin position="250"/>
        <end position="288"/>
    </location>
</feature>
<dbReference type="PANTHER" id="PTHR23111:SF74">
    <property type="entry name" value="OS02G0203700 PROTEIN"/>
    <property type="match status" value="1"/>
</dbReference>
<evidence type="ECO:0000256" key="4">
    <source>
        <dbReference type="PROSITE-ProRule" id="PRU00322"/>
    </source>
</evidence>
<dbReference type="PROSITE" id="PS01358">
    <property type="entry name" value="ZF_RANBP2_1"/>
    <property type="match status" value="3"/>
</dbReference>
<keyword evidence="1" id="KW-0479">Metal-binding</keyword>
<keyword evidence="8" id="KW-1185">Reference proteome</keyword>
<dbReference type="Proteomes" id="UP000886520">
    <property type="component" value="Chromosome 17"/>
</dbReference>
<keyword evidence="2 4" id="KW-0863">Zinc-finger</keyword>
<dbReference type="AlphaFoldDB" id="A0A9D4UGT8"/>
<evidence type="ECO:0000256" key="5">
    <source>
        <dbReference type="SAM" id="MobiDB-lite"/>
    </source>
</evidence>
<feature type="compositionally biased region" description="Gly residues" evidence="5">
    <location>
        <begin position="47"/>
        <end position="67"/>
    </location>
</feature>
<sequence length="322" mass="34037">MNRKPGDWDCASCDHLNFSWRDSCQRCSEPKPAEGRGGKGDDRRGYGRGGGSAYPGIESGYGGGRGGSELLYGRGQGAGSDYRGAYAGDYRAGYGGDSRGGYGGDLRAGYGGDPRSSYGSDPRGGYGGDYRGGYGDMDYRGGYGGDYRSGYGGDYRGSDYRGGDYRNGYGGDYRGSYGGGDYMSRGYAGDEYSGRSFGAGDYNSRSYGGSSGYGGADLRPGDWYCKDRSCGAHNFASRTSCFKCGVAKDERGGKSKGDSGRVGDYESEGRAGKGGSHDAGNGGEGDRPGWRSGDWLCTRSGCNEHNFATRMQCFRCQAPRET</sequence>
<dbReference type="GO" id="GO:0005737">
    <property type="term" value="C:cytoplasm"/>
    <property type="evidence" value="ECO:0007669"/>
    <property type="project" value="TreeGrafter"/>
</dbReference>
<feature type="domain" description="RanBP2-type" evidence="6">
    <location>
        <begin position="4"/>
        <end position="33"/>
    </location>
</feature>
<evidence type="ECO:0000313" key="8">
    <source>
        <dbReference type="Proteomes" id="UP000886520"/>
    </source>
</evidence>
<dbReference type="SUPFAM" id="SSF90209">
    <property type="entry name" value="Ran binding protein zinc finger-like"/>
    <property type="match status" value="3"/>
</dbReference>
<name>A0A9D4UGT8_ADICA</name>
<dbReference type="SMART" id="SM00547">
    <property type="entry name" value="ZnF_RBZ"/>
    <property type="match status" value="3"/>
</dbReference>
<feature type="region of interest" description="Disordered" evidence="5">
    <location>
        <begin position="24"/>
        <end position="68"/>
    </location>
</feature>
<accession>A0A9D4UGT8</accession>
<reference evidence="7" key="1">
    <citation type="submission" date="2021-01" db="EMBL/GenBank/DDBJ databases">
        <title>Adiantum capillus-veneris genome.</title>
        <authorList>
            <person name="Fang Y."/>
            <person name="Liao Q."/>
        </authorList>
    </citation>
    <scope>NUCLEOTIDE SEQUENCE</scope>
    <source>
        <strain evidence="7">H3</strain>
        <tissue evidence="7">Leaf</tissue>
    </source>
</reference>
<feature type="compositionally biased region" description="Basic and acidic residues" evidence="5">
    <location>
        <begin position="28"/>
        <end position="45"/>
    </location>
</feature>
<evidence type="ECO:0000313" key="7">
    <source>
        <dbReference type="EMBL" id="KAI5067407.1"/>
    </source>
</evidence>
<dbReference type="Gene3D" id="4.10.1060.10">
    <property type="entry name" value="Zinc finger, RanBP2-type"/>
    <property type="match status" value="3"/>
</dbReference>
<evidence type="ECO:0000256" key="1">
    <source>
        <dbReference type="ARBA" id="ARBA00022723"/>
    </source>
</evidence>
<evidence type="ECO:0000256" key="2">
    <source>
        <dbReference type="ARBA" id="ARBA00022771"/>
    </source>
</evidence>
<feature type="domain" description="RanBP2-type" evidence="6">
    <location>
        <begin position="291"/>
        <end position="322"/>
    </location>
</feature>
<dbReference type="PANTHER" id="PTHR23111">
    <property type="entry name" value="ZINC FINGER PROTEIN"/>
    <property type="match status" value="1"/>
</dbReference>
<dbReference type="GO" id="GO:0003729">
    <property type="term" value="F:mRNA binding"/>
    <property type="evidence" value="ECO:0007669"/>
    <property type="project" value="TreeGrafter"/>
</dbReference>
<dbReference type="FunFam" id="4.10.1060.10:FF:000023">
    <property type="entry name" value="Ran-binding zinc finger protein"/>
    <property type="match status" value="2"/>
</dbReference>
<dbReference type="OrthoDB" id="448399at2759"/>
<dbReference type="InterPro" id="IPR001876">
    <property type="entry name" value="Znf_RanBP2"/>
</dbReference>
<dbReference type="InterPro" id="IPR036443">
    <property type="entry name" value="Znf_RanBP2_sf"/>
</dbReference>
<proteinExistence type="predicted"/>